<dbReference type="RefSeq" id="WP_160169557.1">
    <property type="nucleotide sequence ID" value="NZ_CP141191.1"/>
</dbReference>
<dbReference type="AlphaFoldDB" id="A0A4U9VI55"/>
<sequence length="49" mass="5377">MNVDDRVVLERISVIGQIFPYTILSPSGCGYDKLVVTMEDMIGEGNSDV</sequence>
<evidence type="ECO:0000313" key="1">
    <source>
        <dbReference type="EMBL" id="VTR42921.1"/>
    </source>
</evidence>
<gene>
    <name evidence="1" type="ORF">NCTC11429_02771</name>
</gene>
<dbReference type="EMBL" id="LR590484">
    <property type="protein sequence ID" value="VTR42921.1"/>
    <property type="molecule type" value="Genomic_DNA"/>
</dbReference>
<reference evidence="1 2" key="1">
    <citation type="submission" date="2019-05" db="EMBL/GenBank/DDBJ databases">
        <authorList>
            <consortium name="Pathogen Informatics"/>
        </authorList>
    </citation>
    <scope>NUCLEOTIDE SEQUENCE [LARGE SCALE GENOMIC DNA]</scope>
    <source>
        <strain evidence="1 2">NCTC11429</strain>
    </source>
</reference>
<proteinExistence type="predicted"/>
<dbReference type="GeneID" id="78465831"/>
<name>A0A4U9VI55_9SPHI</name>
<dbReference type="STRING" id="1123265.GCA_000686625_02057"/>
<protein>
    <submittedName>
        <fullName evidence="1">Uncharacterized protein</fullName>
    </submittedName>
</protein>
<organism evidence="1 2">
    <name type="scientific">Sphingobacterium thalpophilum</name>
    <dbReference type="NCBI Taxonomy" id="259"/>
    <lineage>
        <taxon>Bacteria</taxon>
        <taxon>Pseudomonadati</taxon>
        <taxon>Bacteroidota</taxon>
        <taxon>Sphingobacteriia</taxon>
        <taxon>Sphingobacteriales</taxon>
        <taxon>Sphingobacteriaceae</taxon>
        <taxon>Sphingobacterium</taxon>
    </lineage>
</organism>
<dbReference type="Proteomes" id="UP000308196">
    <property type="component" value="Chromosome"/>
</dbReference>
<accession>A0A4U9VI55</accession>
<evidence type="ECO:0000313" key="2">
    <source>
        <dbReference type="Proteomes" id="UP000308196"/>
    </source>
</evidence>
<dbReference type="KEGG" id="stha:NCTC11429_02771"/>